<dbReference type="InterPro" id="IPR011993">
    <property type="entry name" value="PH-like_dom_sf"/>
</dbReference>
<dbReference type="VEuPathDB" id="ToxoDB:CSUI_003780"/>
<dbReference type="InterPro" id="IPR000156">
    <property type="entry name" value="Ran_bind_dom"/>
</dbReference>
<feature type="domain" description="RanBD1" evidence="2">
    <location>
        <begin position="25"/>
        <end position="183"/>
    </location>
</feature>
<dbReference type="EMBL" id="MIGC01001709">
    <property type="protein sequence ID" value="PHJ22370.1"/>
    <property type="molecule type" value="Genomic_DNA"/>
</dbReference>
<feature type="compositionally biased region" description="Acidic residues" evidence="1">
    <location>
        <begin position="21"/>
        <end position="33"/>
    </location>
</feature>
<dbReference type="InterPro" id="IPR045255">
    <property type="entry name" value="RanBP1-like"/>
</dbReference>
<comment type="caution">
    <text evidence="3">The sequence shown here is derived from an EMBL/GenBank/DDBJ whole genome shotgun (WGS) entry which is preliminary data.</text>
</comment>
<dbReference type="RefSeq" id="XP_067924047.1">
    <property type="nucleotide sequence ID" value="XM_068063975.1"/>
</dbReference>
<dbReference type="Proteomes" id="UP000221165">
    <property type="component" value="Unassembled WGS sequence"/>
</dbReference>
<dbReference type="GeneID" id="94427186"/>
<dbReference type="GO" id="GO:0005643">
    <property type="term" value="C:nuclear pore"/>
    <property type="evidence" value="ECO:0007669"/>
    <property type="project" value="TreeGrafter"/>
</dbReference>
<dbReference type="GO" id="GO:0005096">
    <property type="term" value="F:GTPase activator activity"/>
    <property type="evidence" value="ECO:0007669"/>
    <property type="project" value="TreeGrafter"/>
</dbReference>
<proteinExistence type="predicted"/>
<dbReference type="PANTHER" id="PTHR23138">
    <property type="entry name" value="RAN BINDING PROTEIN"/>
    <property type="match status" value="1"/>
</dbReference>
<evidence type="ECO:0000256" key="1">
    <source>
        <dbReference type="SAM" id="MobiDB-lite"/>
    </source>
</evidence>
<dbReference type="SUPFAM" id="SSF50729">
    <property type="entry name" value="PH domain-like"/>
    <property type="match status" value="1"/>
</dbReference>
<evidence type="ECO:0000313" key="3">
    <source>
        <dbReference type="EMBL" id="PHJ22370.1"/>
    </source>
</evidence>
<protein>
    <submittedName>
        <fullName evidence="3">Ran-specific gtpase-activating</fullName>
    </submittedName>
</protein>
<gene>
    <name evidence="3" type="ORF">CSUI_003780</name>
</gene>
<name>A0A2C6KPF0_9APIC</name>
<sequence length="212" mass="24087">MADVSAEPKPAEAPATAATKEDDENFNPEEEVTEGNWNTPQVEVREVKVETGEEEEEVFWKCRSKLYRWVSAGSDSKAGAAGEWKERGIGEAKLLRHKQTKKIRFLLRQEKTLKIVANHYVVATDVYCKLSPNVSSEKIWVWTVMDFAEGELKNEQFALKFGQVEQANEFKAKFEEAAKLNAEIFGIAADEKKDEKEAPKEEKEEKSQEGDK</sequence>
<dbReference type="OrthoDB" id="2357150at2759"/>
<feature type="region of interest" description="Disordered" evidence="1">
    <location>
        <begin position="1"/>
        <end position="41"/>
    </location>
</feature>
<feature type="region of interest" description="Disordered" evidence="1">
    <location>
        <begin position="191"/>
        <end position="212"/>
    </location>
</feature>
<keyword evidence="4" id="KW-1185">Reference proteome</keyword>
<dbReference type="AlphaFoldDB" id="A0A2C6KPF0"/>
<dbReference type="PANTHER" id="PTHR23138:SF87">
    <property type="entry name" value="E3 SUMO-PROTEIN LIGASE RANBP2"/>
    <property type="match status" value="1"/>
</dbReference>
<evidence type="ECO:0000259" key="2">
    <source>
        <dbReference type="PROSITE" id="PS50196"/>
    </source>
</evidence>
<reference evidence="3 4" key="1">
    <citation type="journal article" date="2017" name="Int. J. Parasitol.">
        <title>The genome of the protozoan parasite Cystoisospora suis and a reverse vaccinology approach to identify vaccine candidates.</title>
        <authorList>
            <person name="Palmieri N."/>
            <person name="Shrestha A."/>
            <person name="Ruttkowski B."/>
            <person name="Beck T."/>
            <person name="Vogl C."/>
            <person name="Tomley F."/>
            <person name="Blake D.P."/>
            <person name="Joachim A."/>
        </authorList>
    </citation>
    <scope>NUCLEOTIDE SEQUENCE [LARGE SCALE GENOMIC DNA]</scope>
    <source>
        <strain evidence="3 4">Wien I</strain>
    </source>
</reference>
<dbReference type="PROSITE" id="PS50196">
    <property type="entry name" value="RANBD1"/>
    <property type="match status" value="1"/>
</dbReference>
<organism evidence="3 4">
    <name type="scientific">Cystoisospora suis</name>
    <dbReference type="NCBI Taxonomy" id="483139"/>
    <lineage>
        <taxon>Eukaryota</taxon>
        <taxon>Sar</taxon>
        <taxon>Alveolata</taxon>
        <taxon>Apicomplexa</taxon>
        <taxon>Conoidasida</taxon>
        <taxon>Coccidia</taxon>
        <taxon>Eucoccidiorida</taxon>
        <taxon>Eimeriorina</taxon>
        <taxon>Sarcocystidae</taxon>
        <taxon>Cystoisospora</taxon>
    </lineage>
</organism>
<dbReference type="FunFam" id="2.30.29.30:FF:000312">
    <property type="entry name" value="Ran binding protein 1"/>
    <property type="match status" value="1"/>
</dbReference>
<dbReference type="Pfam" id="PF00638">
    <property type="entry name" value="Ran_BP1"/>
    <property type="match status" value="1"/>
</dbReference>
<evidence type="ECO:0000313" key="4">
    <source>
        <dbReference type="Proteomes" id="UP000221165"/>
    </source>
</evidence>
<dbReference type="GO" id="GO:0005737">
    <property type="term" value="C:cytoplasm"/>
    <property type="evidence" value="ECO:0007669"/>
    <property type="project" value="TreeGrafter"/>
</dbReference>
<dbReference type="SMART" id="SM00160">
    <property type="entry name" value="RanBD"/>
    <property type="match status" value="1"/>
</dbReference>
<accession>A0A2C6KPF0</accession>
<dbReference type="Gene3D" id="2.30.29.30">
    <property type="entry name" value="Pleckstrin-homology domain (PH domain)/Phosphotyrosine-binding domain (PTB)"/>
    <property type="match status" value="1"/>
</dbReference>